<dbReference type="WBParaSite" id="SSTP_0000919600.1">
    <property type="protein sequence ID" value="SSTP_0000919600.1"/>
    <property type="gene ID" value="SSTP_0000919600"/>
</dbReference>
<dbReference type="PROSITE" id="PS01180">
    <property type="entry name" value="CUB"/>
    <property type="match status" value="2"/>
</dbReference>
<evidence type="ECO:0000256" key="1">
    <source>
        <dbReference type="ARBA" id="ARBA00022737"/>
    </source>
</evidence>
<dbReference type="Proteomes" id="UP000035681">
    <property type="component" value="Unplaced"/>
</dbReference>
<dbReference type="InterPro" id="IPR000859">
    <property type="entry name" value="CUB_dom"/>
</dbReference>
<evidence type="ECO:0000313" key="6">
    <source>
        <dbReference type="Proteomes" id="UP000035681"/>
    </source>
</evidence>
<dbReference type="PANTHER" id="PTHR24251">
    <property type="entry name" value="OVOCHYMASE-RELATED"/>
    <property type="match status" value="1"/>
</dbReference>
<dbReference type="SUPFAM" id="SSF49854">
    <property type="entry name" value="Spermadhesin, CUB domain"/>
    <property type="match status" value="2"/>
</dbReference>
<accession>A0A0K0EI89</accession>
<dbReference type="STRING" id="6248.A0A0K0EI89"/>
<comment type="caution">
    <text evidence="3">Lacks conserved residue(s) required for the propagation of feature annotation.</text>
</comment>
<evidence type="ECO:0000259" key="5">
    <source>
        <dbReference type="PROSITE" id="PS01180"/>
    </source>
</evidence>
<name>A0A0K0EI89_STRER</name>
<evidence type="ECO:0000313" key="8">
    <source>
        <dbReference type="WBParaSite" id="TCONS_00002745.p1"/>
    </source>
</evidence>
<dbReference type="InterPro" id="IPR035914">
    <property type="entry name" value="Sperma_CUB_dom_sf"/>
</dbReference>
<feature type="domain" description="CUB" evidence="5">
    <location>
        <begin position="32"/>
        <end position="144"/>
    </location>
</feature>
<evidence type="ECO:0000256" key="4">
    <source>
        <dbReference type="SAM" id="SignalP"/>
    </source>
</evidence>
<protein>
    <submittedName>
        <fullName evidence="7 8">CUB domain-containing protein</fullName>
    </submittedName>
</protein>
<organism evidence="7">
    <name type="scientific">Strongyloides stercoralis</name>
    <name type="common">Threadworm</name>
    <dbReference type="NCBI Taxonomy" id="6248"/>
    <lineage>
        <taxon>Eukaryota</taxon>
        <taxon>Metazoa</taxon>
        <taxon>Ecdysozoa</taxon>
        <taxon>Nematoda</taxon>
        <taxon>Chromadorea</taxon>
        <taxon>Rhabditida</taxon>
        <taxon>Tylenchina</taxon>
        <taxon>Panagrolaimomorpha</taxon>
        <taxon>Strongyloidoidea</taxon>
        <taxon>Strongyloididae</taxon>
        <taxon>Strongyloides</taxon>
    </lineage>
</organism>
<dbReference type="CDD" id="cd00041">
    <property type="entry name" value="CUB"/>
    <property type="match status" value="2"/>
</dbReference>
<evidence type="ECO:0000256" key="3">
    <source>
        <dbReference type="PROSITE-ProRule" id="PRU00059"/>
    </source>
</evidence>
<sequence length="294" mass="33492">MFLKIILRQVFIFYIITNIVSCYRQNYESLDCPSIVHFDDNGLHGSVYSPNYPSNYSDGDECEFLIQVPENYTITLTVYQFITESCCDTLYIYNGAGNDLLQVFQGEITPGTTVSSNNENELFLRFMSDLTNTNKGFYIDYHAVPIVETENPTTTSPFDENECFSTVMNVSVGGIASPNWPNLYPLDITCDYLLEGNSTDVYIYLEFITFSTESCCDYVKIYSNDNGNDESKLIAQVTGTNLTQTIFTSTGPNMFLRFYSDLTNNYKGFNAIYHSVPFPNYLHKPLEKYNLTIS</sequence>
<evidence type="ECO:0000313" key="7">
    <source>
        <dbReference type="WBParaSite" id="SSTP_0000919600.1"/>
    </source>
</evidence>
<feature type="domain" description="CUB" evidence="5">
    <location>
        <begin position="163"/>
        <end position="276"/>
    </location>
</feature>
<feature type="chain" id="PRO_5005328243" evidence="4">
    <location>
        <begin position="23"/>
        <end position="294"/>
    </location>
</feature>
<feature type="signal peptide" evidence="4">
    <location>
        <begin position="1"/>
        <end position="22"/>
    </location>
</feature>
<dbReference type="AlphaFoldDB" id="A0A0K0EI89"/>
<dbReference type="SMART" id="SM00042">
    <property type="entry name" value="CUB"/>
    <property type="match status" value="2"/>
</dbReference>
<keyword evidence="2 3" id="KW-1015">Disulfide bond</keyword>
<keyword evidence="6" id="KW-1185">Reference proteome</keyword>
<dbReference type="Pfam" id="PF00431">
    <property type="entry name" value="CUB"/>
    <property type="match status" value="2"/>
</dbReference>
<keyword evidence="4" id="KW-0732">Signal</keyword>
<keyword evidence="1" id="KW-0677">Repeat</keyword>
<dbReference type="WBParaSite" id="TCONS_00002745.p1">
    <property type="protein sequence ID" value="TCONS_00002745.p1"/>
    <property type="gene ID" value="XLOC_002563"/>
</dbReference>
<reference evidence="7" key="1">
    <citation type="submission" date="2015-08" db="UniProtKB">
        <authorList>
            <consortium name="WormBaseParasite"/>
        </authorList>
    </citation>
    <scope>IDENTIFICATION</scope>
</reference>
<feature type="disulfide bond" evidence="3">
    <location>
        <begin position="163"/>
        <end position="190"/>
    </location>
</feature>
<proteinExistence type="predicted"/>
<evidence type="ECO:0000256" key="2">
    <source>
        <dbReference type="ARBA" id="ARBA00023157"/>
    </source>
</evidence>
<dbReference type="Gene3D" id="2.60.120.290">
    <property type="entry name" value="Spermadhesin, CUB domain"/>
    <property type="match status" value="2"/>
</dbReference>